<dbReference type="Proteomes" id="UP000516428">
    <property type="component" value="Chromosome"/>
</dbReference>
<organism evidence="2 3">
    <name type="scientific">Streptomyces xanthii</name>
    <dbReference type="NCBI Taxonomy" id="2768069"/>
    <lineage>
        <taxon>Bacteria</taxon>
        <taxon>Bacillati</taxon>
        <taxon>Actinomycetota</taxon>
        <taxon>Actinomycetes</taxon>
        <taxon>Kitasatosporales</taxon>
        <taxon>Streptomycetaceae</taxon>
        <taxon>Streptomyces</taxon>
    </lineage>
</organism>
<protein>
    <submittedName>
        <fullName evidence="2">Uncharacterized protein</fullName>
    </submittedName>
</protein>
<evidence type="ECO:0000313" key="2">
    <source>
        <dbReference type="EMBL" id="QNS08207.1"/>
    </source>
</evidence>
<keyword evidence="1" id="KW-0472">Membrane</keyword>
<dbReference type="RefSeq" id="WP_188340868.1">
    <property type="nucleotide sequence ID" value="NZ_CP061281.1"/>
</dbReference>
<keyword evidence="3" id="KW-1185">Reference proteome</keyword>
<gene>
    <name evidence="2" type="ORF">IAG42_34400</name>
</gene>
<dbReference type="KEGG" id="sxn:IAG42_34400"/>
<evidence type="ECO:0000313" key="3">
    <source>
        <dbReference type="Proteomes" id="UP000516428"/>
    </source>
</evidence>
<feature type="transmembrane region" description="Helical" evidence="1">
    <location>
        <begin position="52"/>
        <end position="74"/>
    </location>
</feature>
<keyword evidence="1" id="KW-0812">Transmembrane</keyword>
<sequence>MESRSGDAQAARRLVGCVTGPVAGVVGSYAGTTMLGRAWNDCEIGINASANFFSLIPVFFALWLVISVLWMLAFGFLGGRSIVAASIVSVLVTLGTYWLMMSMLGAPSGYPVSVAECAPDNAPAWWPDWLPL</sequence>
<dbReference type="EMBL" id="CP061281">
    <property type="protein sequence ID" value="QNS08207.1"/>
    <property type="molecule type" value="Genomic_DNA"/>
</dbReference>
<evidence type="ECO:0000256" key="1">
    <source>
        <dbReference type="SAM" id="Phobius"/>
    </source>
</evidence>
<dbReference type="AlphaFoldDB" id="A0A7H1BHK2"/>
<reference evidence="2 3" key="1">
    <citation type="submission" date="2020-09" db="EMBL/GenBank/DDBJ databases">
        <title>A novel species.</title>
        <authorList>
            <person name="Gao J."/>
        </authorList>
    </citation>
    <scope>NUCLEOTIDE SEQUENCE [LARGE SCALE GENOMIC DNA]</scope>
    <source>
        <strain evidence="2 3">CRXT-Y-14</strain>
    </source>
</reference>
<name>A0A7H1BHK2_9ACTN</name>
<feature type="transmembrane region" description="Helical" evidence="1">
    <location>
        <begin position="12"/>
        <end position="32"/>
    </location>
</feature>
<feature type="transmembrane region" description="Helical" evidence="1">
    <location>
        <begin position="81"/>
        <end position="100"/>
    </location>
</feature>
<keyword evidence="1" id="KW-1133">Transmembrane helix</keyword>
<accession>A0A7H1BHK2</accession>
<proteinExistence type="predicted"/>